<proteinExistence type="inferred from homology"/>
<dbReference type="InterPro" id="IPR003265">
    <property type="entry name" value="HhH-GPD_domain"/>
</dbReference>
<comment type="caution">
    <text evidence="11">The sequence shown here is derived from an EMBL/GenBank/DDBJ whole genome shotgun (WGS) entry which is preliminary data.</text>
</comment>
<organism evidence="11 12">
    <name type="scientific">[Clostridium] methylpentosum DSM 5476</name>
    <dbReference type="NCBI Taxonomy" id="537013"/>
    <lineage>
        <taxon>Bacteria</taxon>
        <taxon>Bacillati</taxon>
        <taxon>Bacillota</taxon>
        <taxon>Clostridia</taxon>
        <taxon>Eubacteriales</taxon>
        <taxon>Oscillospiraceae</taxon>
        <taxon>Oscillospiraceae incertae sedis</taxon>
    </lineage>
</organism>
<gene>
    <name evidence="11" type="ORF">CLOSTMETH_00133</name>
</gene>
<evidence type="ECO:0000256" key="3">
    <source>
        <dbReference type="ARBA" id="ARBA00022763"/>
    </source>
</evidence>
<comment type="similarity">
    <text evidence="1">Belongs to the type-1 OGG1 family.</text>
</comment>
<evidence type="ECO:0000256" key="7">
    <source>
        <dbReference type="ARBA" id="ARBA00023268"/>
    </source>
</evidence>
<dbReference type="GO" id="GO:0006289">
    <property type="term" value="P:nucleotide-excision repair"/>
    <property type="evidence" value="ECO:0007669"/>
    <property type="project" value="InterPro"/>
</dbReference>
<dbReference type="SMART" id="SM00478">
    <property type="entry name" value="ENDO3c"/>
    <property type="match status" value="1"/>
</dbReference>
<name>C0E8I7_9FIRM</name>
<dbReference type="GO" id="GO:0003684">
    <property type="term" value="F:damaged DNA binding"/>
    <property type="evidence" value="ECO:0007669"/>
    <property type="project" value="InterPro"/>
</dbReference>
<dbReference type="GO" id="GO:0140078">
    <property type="term" value="F:class I DNA-(apurinic or apyrimidinic site) endonuclease activity"/>
    <property type="evidence" value="ECO:0007669"/>
    <property type="project" value="UniProtKB-EC"/>
</dbReference>
<comment type="catalytic activity">
    <reaction evidence="9">
        <text>2'-deoxyribonucleotide-(2'-deoxyribose 5'-phosphate)-2'-deoxyribonucleotide-DNA = a 3'-end 2'-deoxyribonucleotide-(2,3-dehydro-2,3-deoxyribose 5'-phosphate)-DNA + a 5'-end 5'-phospho-2'-deoxyribonucleoside-DNA + H(+)</text>
        <dbReference type="Rhea" id="RHEA:66592"/>
        <dbReference type="Rhea" id="RHEA-COMP:13180"/>
        <dbReference type="Rhea" id="RHEA-COMP:16897"/>
        <dbReference type="Rhea" id="RHEA-COMP:17067"/>
        <dbReference type="ChEBI" id="CHEBI:15378"/>
        <dbReference type="ChEBI" id="CHEBI:136412"/>
        <dbReference type="ChEBI" id="CHEBI:157695"/>
        <dbReference type="ChEBI" id="CHEBI:167181"/>
        <dbReference type="EC" id="4.2.99.18"/>
    </reaction>
</comment>
<evidence type="ECO:0000313" key="12">
    <source>
        <dbReference type="Proteomes" id="UP000003340"/>
    </source>
</evidence>
<accession>C0E8I7</accession>
<feature type="domain" description="HhH-GPD" evidence="10">
    <location>
        <begin position="120"/>
        <end position="268"/>
    </location>
</feature>
<keyword evidence="4 11" id="KW-0378">Hydrolase</keyword>
<dbReference type="GO" id="GO:0006284">
    <property type="term" value="P:base-excision repair"/>
    <property type="evidence" value="ECO:0007669"/>
    <property type="project" value="InterPro"/>
</dbReference>
<reference evidence="11 12" key="2">
    <citation type="submission" date="2009-02" db="EMBL/GenBank/DDBJ databases">
        <title>Draft genome sequence of Clostridium methylpentosum (DSM 5476).</title>
        <authorList>
            <person name="Sudarsanam P."/>
            <person name="Ley R."/>
            <person name="Guruge J."/>
            <person name="Turnbaugh P.J."/>
            <person name="Mahowald M."/>
            <person name="Liep D."/>
            <person name="Gordon J."/>
        </authorList>
    </citation>
    <scope>NUCLEOTIDE SEQUENCE [LARGE SCALE GENOMIC DNA]</scope>
    <source>
        <strain evidence="11 12">DSM 5476</strain>
    </source>
</reference>
<dbReference type="Gene3D" id="3.30.310.260">
    <property type="match status" value="1"/>
</dbReference>
<keyword evidence="7" id="KW-0511">Multifunctional enzyme</keyword>
<dbReference type="STRING" id="537013.CLOSTMETH_00133"/>
<evidence type="ECO:0000256" key="5">
    <source>
        <dbReference type="ARBA" id="ARBA00023204"/>
    </source>
</evidence>
<evidence type="ECO:0000256" key="2">
    <source>
        <dbReference type="ARBA" id="ARBA00012720"/>
    </source>
</evidence>
<dbReference type="InterPro" id="IPR023170">
    <property type="entry name" value="HhH_base_excis_C"/>
</dbReference>
<dbReference type="SUPFAM" id="SSF48150">
    <property type="entry name" value="DNA-glycosylase"/>
    <property type="match status" value="1"/>
</dbReference>
<keyword evidence="5" id="KW-0234">DNA repair</keyword>
<dbReference type="Pfam" id="PF07934">
    <property type="entry name" value="OGG_N"/>
    <property type="match status" value="1"/>
</dbReference>
<evidence type="ECO:0000313" key="11">
    <source>
        <dbReference type="EMBL" id="EEG32197.1"/>
    </source>
</evidence>
<evidence type="ECO:0000259" key="10">
    <source>
        <dbReference type="SMART" id="SM00478"/>
    </source>
</evidence>
<keyword evidence="8 11" id="KW-0326">Glycosidase</keyword>
<dbReference type="InterPro" id="IPR011257">
    <property type="entry name" value="DNA_glycosylase"/>
</dbReference>
<dbReference type="Pfam" id="PF00730">
    <property type="entry name" value="HhH-GPD"/>
    <property type="match status" value="1"/>
</dbReference>
<dbReference type="Gene3D" id="1.10.1670.10">
    <property type="entry name" value="Helix-hairpin-Helix base-excision DNA repair enzymes (C-terminal)"/>
    <property type="match status" value="1"/>
</dbReference>
<dbReference type="GO" id="GO:0008534">
    <property type="term" value="F:oxidized purine nucleobase lesion DNA N-glycosylase activity"/>
    <property type="evidence" value="ECO:0007669"/>
    <property type="project" value="InterPro"/>
</dbReference>
<dbReference type="InterPro" id="IPR052054">
    <property type="entry name" value="Oxidative_DNA_repair_enzyme"/>
</dbReference>
<dbReference type="eggNOG" id="COG0122">
    <property type="taxonomic scope" value="Bacteria"/>
</dbReference>
<dbReference type="EMBL" id="ACEC01000007">
    <property type="protein sequence ID" value="EEG32197.1"/>
    <property type="molecule type" value="Genomic_DNA"/>
</dbReference>
<evidence type="ECO:0000256" key="9">
    <source>
        <dbReference type="ARBA" id="ARBA00044632"/>
    </source>
</evidence>
<sequence length="281" mass="32131">MKTTQNGKHFIVEIDDFSLADTLDCGQCFRFVPQEDGSFCGFAGGRYLAMRQDGNQLTFYDTSAEDFERHWKLYFDFDTDYQAIKQGFLEDEVLKKSCDYAGGIRILRQDPWETLCSFIISQNNNIPRIKGIIDRLCKLCGEQVPGGYAFPTPEALAAKSLDDLSIMRAGFRARYLLDAAHKVSTGKIDLPSLYTMEIDEARKTLTSICGVGPKVAECVLLFGFHRLEAFPVDVWIKRAITYFYQDGFPEFARPYGGIAQQYLFHYIRNCPEAIPDEYRRK</sequence>
<protein>
    <recommendedName>
        <fullName evidence="2">DNA-(apurinic or apyrimidinic site) lyase</fullName>
        <ecNumber evidence="2">4.2.99.18</ecNumber>
    </recommendedName>
</protein>
<dbReference type="PANTHER" id="PTHR10242">
    <property type="entry name" value="8-OXOGUANINE DNA GLYCOSYLASE"/>
    <property type="match status" value="1"/>
</dbReference>
<dbReference type="EC" id="4.2.99.18" evidence="2"/>
<keyword evidence="12" id="KW-1185">Reference proteome</keyword>
<dbReference type="PANTHER" id="PTHR10242:SF2">
    <property type="entry name" value="N-GLYCOSYLASE_DNA LYASE"/>
    <property type="match status" value="1"/>
</dbReference>
<dbReference type="Gene3D" id="1.10.340.30">
    <property type="entry name" value="Hypothetical protein, domain 2"/>
    <property type="match status" value="1"/>
</dbReference>
<dbReference type="HOGENOM" id="CLU_027543_3_0_9"/>
<keyword evidence="3" id="KW-0227">DNA damage</keyword>
<evidence type="ECO:0000256" key="4">
    <source>
        <dbReference type="ARBA" id="ARBA00022801"/>
    </source>
</evidence>
<evidence type="ECO:0000256" key="8">
    <source>
        <dbReference type="ARBA" id="ARBA00023295"/>
    </source>
</evidence>
<reference evidence="11 12" key="1">
    <citation type="submission" date="2009-01" db="EMBL/GenBank/DDBJ databases">
        <authorList>
            <person name="Fulton L."/>
            <person name="Clifton S."/>
            <person name="Fulton B."/>
            <person name="Xu J."/>
            <person name="Minx P."/>
            <person name="Pepin K.H."/>
            <person name="Johnson M."/>
            <person name="Bhonagiri V."/>
            <person name="Nash W.E."/>
            <person name="Mardis E.R."/>
            <person name="Wilson R.K."/>
        </authorList>
    </citation>
    <scope>NUCLEOTIDE SEQUENCE [LARGE SCALE GENOMIC DNA]</scope>
    <source>
        <strain evidence="11 12">DSM 5476</strain>
    </source>
</reference>
<dbReference type="SUPFAM" id="SSF55945">
    <property type="entry name" value="TATA-box binding protein-like"/>
    <property type="match status" value="1"/>
</dbReference>
<keyword evidence="6" id="KW-0456">Lyase</keyword>
<dbReference type="CDD" id="cd00056">
    <property type="entry name" value="ENDO3c"/>
    <property type="match status" value="1"/>
</dbReference>
<dbReference type="Proteomes" id="UP000003340">
    <property type="component" value="Unassembled WGS sequence"/>
</dbReference>
<evidence type="ECO:0000256" key="1">
    <source>
        <dbReference type="ARBA" id="ARBA00010679"/>
    </source>
</evidence>
<dbReference type="AlphaFoldDB" id="C0E8I7"/>
<dbReference type="InterPro" id="IPR012904">
    <property type="entry name" value="OGG_N"/>
</dbReference>
<evidence type="ECO:0000256" key="6">
    <source>
        <dbReference type="ARBA" id="ARBA00023239"/>
    </source>
</evidence>